<proteinExistence type="predicted"/>
<dbReference type="EMBL" id="CP006694">
    <property type="protein sequence ID" value="EKT86353.1"/>
    <property type="molecule type" value="Genomic_DNA"/>
</dbReference>
<gene>
    <name evidence="1" type="ORF">LSS_12739</name>
</gene>
<name>K8XXY2_9LEPT</name>
<dbReference type="AlphaFoldDB" id="K8XXY2"/>
<dbReference type="PATRIC" id="fig|758847.3.peg.2676"/>
<evidence type="ECO:0000313" key="2">
    <source>
        <dbReference type="Proteomes" id="UP000035800"/>
    </source>
</evidence>
<dbReference type="Proteomes" id="UP000035800">
    <property type="component" value="Chromosome I"/>
</dbReference>
<sequence>MSHTTIKRIILTAGLTILPLSAKDIYLFEASKERPADIKDILERVVMCIHFGGEEPYDAERKAFLEERFTELKCASVDKDLRKIKKKYHHSKKLAPNTPGKALRYASSDP</sequence>
<protein>
    <submittedName>
        <fullName evidence="1">Uncharacterized protein</fullName>
    </submittedName>
</protein>
<dbReference type="KEGG" id="lst:LSS_12739"/>
<accession>K8XXY2</accession>
<reference evidence="1 2" key="2">
    <citation type="journal article" date="2014" name="Emerg. Microbes Infect.">
        <title>Potential impact on kidney infection: a whole-genome analysis of Leptospira santarosai serovar Shermani.</title>
        <authorList>
            <person name="Chou L.F."/>
            <person name="Chen T.W."/>
            <person name="Ko Y.C."/>
            <person name="Pan M.J."/>
            <person name="Tian Y.C."/>
            <person name="Chiu C.H."/>
            <person name="Tang P."/>
            <person name="Hung C.C."/>
            <person name="Yang C.W."/>
        </authorList>
    </citation>
    <scope>NUCLEOTIDE SEQUENCE</scope>
    <source>
        <strain evidence="1 2">LT 821</strain>
    </source>
</reference>
<reference evidence="1 2" key="1">
    <citation type="journal article" date="2012" name="Gene">
        <title>Sequence of Leptospira santarosai serovar Shermani genome and prediction of virulence-associated genes.</title>
        <authorList>
            <person name="Chou L.F."/>
            <person name="Chen Y.T."/>
            <person name="Lu C.W."/>
            <person name="Ko Y.C."/>
            <person name="Tang C.Y."/>
            <person name="Pan M.J."/>
            <person name="Tian Y.C."/>
            <person name="Chiu C.H."/>
            <person name="Hung C.C."/>
            <person name="Yang C.W."/>
        </authorList>
    </citation>
    <scope>NUCLEOTIDE SEQUENCE [LARGE SCALE GENOMIC DNA]</scope>
    <source>
        <strain evidence="1">LT 821</strain>
    </source>
</reference>
<evidence type="ECO:0000313" key="1">
    <source>
        <dbReference type="EMBL" id="EKT86353.1"/>
    </source>
</evidence>
<organism evidence="1 2">
    <name type="scientific">Leptospira santarosai serovar Shermani str. LT 821</name>
    <dbReference type="NCBI Taxonomy" id="758847"/>
    <lineage>
        <taxon>Bacteria</taxon>
        <taxon>Pseudomonadati</taxon>
        <taxon>Spirochaetota</taxon>
        <taxon>Spirochaetia</taxon>
        <taxon>Leptospirales</taxon>
        <taxon>Leptospiraceae</taxon>
        <taxon>Leptospira</taxon>
    </lineage>
</organism>